<dbReference type="Gene3D" id="1.10.10.750">
    <property type="entry name" value="Ypt/Rab-GAP domain of gyp1p, domain 1"/>
    <property type="match status" value="1"/>
</dbReference>
<feature type="non-terminal residue" evidence="1">
    <location>
        <position position="1"/>
    </location>
</feature>
<protein>
    <recommendedName>
        <fullName evidence="3">Rab-GAP TBC domain-containing protein</fullName>
    </recommendedName>
</protein>
<organism evidence="1 2">
    <name type="scientific">Hebeloma cylindrosporum</name>
    <dbReference type="NCBI Taxonomy" id="76867"/>
    <lineage>
        <taxon>Eukaryota</taxon>
        <taxon>Fungi</taxon>
        <taxon>Dikarya</taxon>
        <taxon>Basidiomycota</taxon>
        <taxon>Agaricomycotina</taxon>
        <taxon>Agaricomycetes</taxon>
        <taxon>Agaricomycetidae</taxon>
        <taxon>Agaricales</taxon>
        <taxon>Agaricineae</taxon>
        <taxon>Hymenogastraceae</taxon>
        <taxon>Hebeloma</taxon>
    </lineage>
</organism>
<feature type="non-terminal residue" evidence="1">
    <location>
        <position position="62"/>
    </location>
</feature>
<dbReference type="OrthoDB" id="29853at2759"/>
<dbReference type="InterPro" id="IPR035969">
    <property type="entry name" value="Rab-GAP_TBC_sf"/>
</dbReference>
<evidence type="ECO:0008006" key="3">
    <source>
        <dbReference type="Google" id="ProtNLM"/>
    </source>
</evidence>
<name>A0A0C2YHI8_HEBCY</name>
<accession>A0A0C2YHI8</accession>
<dbReference type="EMBL" id="KN831768">
    <property type="protein sequence ID" value="KIM49238.1"/>
    <property type="molecule type" value="Genomic_DNA"/>
</dbReference>
<proteinExistence type="predicted"/>
<keyword evidence="2" id="KW-1185">Reference proteome</keyword>
<reference evidence="1 2" key="1">
    <citation type="submission" date="2014-04" db="EMBL/GenBank/DDBJ databases">
        <authorList>
            <consortium name="DOE Joint Genome Institute"/>
            <person name="Kuo A."/>
            <person name="Gay G."/>
            <person name="Dore J."/>
            <person name="Kohler A."/>
            <person name="Nagy L.G."/>
            <person name="Floudas D."/>
            <person name="Copeland A."/>
            <person name="Barry K.W."/>
            <person name="Cichocki N."/>
            <person name="Veneault-Fourrey C."/>
            <person name="LaButti K."/>
            <person name="Lindquist E.A."/>
            <person name="Lipzen A."/>
            <person name="Lundell T."/>
            <person name="Morin E."/>
            <person name="Murat C."/>
            <person name="Sun H."/>
            <person name="Tunlid A."/>
            <person name="Henrissat B."/>
            <person name="Grigoriev I.V."/>
            <person name="Hibbett D.S."/>
            <person name="Martin F."/>
            <person name="Nordberg H.P."/>
            <person name="Cantor M.N."/>
            <person name="Hua S.X."/>
        </authorList>
    </citation>
    <scope>NUCLEOTIDE SEQUENCE [LARGE SCALE GENOMIC DNA]</scope>
    <source>
        <strain evidence="2">h7</strain>
    </source>
</reference>
<evidence type="ECO:0000313" key="2">
    <source>
        <dbReference type="Proteomes" id="UP000053424"/>
    </source>
</evidence>
<dbReference type="SUPFAM" id="SSF47923">
    <property type="entry name" value="Ypt/Rab-GAP domain of gyp1p"/>
    <property type="match status" value="1"/>
</dbReference>
<evidence type="ECO:0000313" key="1">
    <source>
        <dbReference type="EMBL" id="KIM49238.1"/>
    </source>
</evidence>
<dbReference type="HOGENOM" id="CLU_2910289_0_0_1"/>
<reference evidence="2" key="2">
    <citation type="submission" date="2015-01" db="EMBL/GenBank/DDBJ databases">
        <title>Evolutionary Origins and Diversification of the Mycorrhizal Mutualists.</title>
        <authorList>
            <consortium name="DOE Joint Genome Institute"/>
            <consortium name="Mycorrhizal Genomics Consortium"/>
            <person name="Kohler A."/>
            <person name="Kuo A."/>
            <person name="Nagy L.G."/>
            <person name="Floudas D."/>
            <person name="Copeland A."/>
            <person name="Barry K.W."/>
            <person name="Cichocki N."/>
            <person name="Veneault-Fourrey C."/>
            <person name="LaButti K."/>
            <person name="Lindquist E.A."/>
            <person name="Lipzen A."/>
            <person name="Lundell T."/>
            <person name="Morin E."/>
            <person name="Murat C."/>
            <person name="Riley R."/>
            <person name="Ohm R."/>
            <person name="Sun H."/>
            <person name="Tunlid A."/>
            <person name="Henrissat B."/>
            <person name="Grigoriev I.V."/>
            <person name="Hibbett D.S."/>
            <person name="Martin F."/>
        </authorList>
    </citation>
    <scope>NUCLEOTIDE SEQUENCE [LARGE SCALE GENOMIC DNA]</scope>
    <source>
        <strain evidence="2">h7</strain>
    </source>
</reference>
<sequence length="62" mass="7170">LDPAADPEVDILQLRKLCLRGIPDEPIWLRPRIWKLLLGTLPKIKSSWKVDAAKQRDAYYVS</sequence>
<gene>
    <name evidence="1" type="ORF">M413DRAFT_50998</name>
</gene>
<dbReference type="Proteomes" id="UP000053424">
    <property type="component" value="Unassembled WGS sequence"/>
</dbReference>
<dbReference type="AlphaFoldDB" id="A0A0C2YHI8"/>